<dbReference type="AlphaFoldDB" id="M6S1D9"/>
<organism evidence="1 2">
    <name type="scientific">Leptospira interrogans serovar Icterohaemorrhagiae str. Verdun HP</name>
    <dbReference type="NCBI Taxonomy" id="1049910"/>
    <lineage>
        <taxon>Bacteria</taxon>
        <taxon>Pseudomonadati</taxon>
        <taxon>Spirochaetota</taxon>
        <taxon>Spirochaetia</taxon>
        <taxon>Leptospirales</taxon>
        <taxon>Leptospiraceae</taxon>
        <taxon>Leptospira</taxon>
    </lineage>
</organism>
<comment type="caution">
    <text evidence="1">The sequence shown here is derived from an EMBL/GenBank/DDBJ whole genome shotgun (WGS) entry which is preliminary data.</text>
</comment>
<evidence type="ECO:0000313" key="1">
    <source>
        <dbReference type="EMBL" id="EMO06818.1"/>
    </source>
</evidence>
<protein>
    <submittedName>
        <fullName evidence="1">Uncharacterized protein</fullName>
    </submittedName>
</protein>
<name>M6S1D9_LEPIR</name>
<dbReference type="Proteomes" id="UP000012092">
    <property type="component" value="Unassembled WGS sequence"/>
</dbReference>
<gene>
    <name evidence="1" type="ORF">LEP1GSC116_2673</name>
</gene>
<accession>M6S1D9</accession>
<evidence type="ECO:0000313" key="2">
    <source>
        <dbReference type="Proteomes" id="UP000012092"/>
    </source>
</evidence>
<sequence length="147" mass="16783">MKTLLERSPKYESISLIKPENQSWKIIAGTETLSQNTDFILKDFQLPSENVVLETISKHKTFFIKPTSSPISETPVLLILETIFENSNLFIVYSLKITDLTQKIIGSIQIGKSGHIGFMDREETVINHINSSLYLKKLKNIPFLRTN</sequence>
<proteinExistence type="predicted"/>
<reference evidence="1 2" key="1">
    <citation type="submission" date="2013-01" db="EMBL/GenBank/DDBJ databases">
        <authorList>
            <person name="Harkins D.M."/>
            <person name="Durkin A.S."/>
            <person name="Brinkac L.M."/>
            <person name="Haft D.H."/>
            <person name="Selengut J.D."/>
            <person name="Sanka R."/>
            <person name="DePew J."/>
            <person name="Purushe J."/>
            <person name="Picardeau M."/>
            <person name="Werts C."/>
            <person name="Goarant C."/>
            <person name="Vinetz J.M."/>
            <person name="Sutton G.G."/>
            <person name="Nierman W.C."/>
            <person name="Fouts D.E."/>
        </authorList>
    </citation>
    <scope>NUCLEOTIDE SEQUENCE [LARGE SCALE GENOMIC DNA]</scope>
    <source>
        <strain evidence="1 2">Verdun HP</strain>
    </source>
</reference>
<dbReference type="EMBL" id="AHNZ02000168">
    <property type="protein sequence ID" value="EMO06818.1"/>
    <property type="molecule type" value="Genomic_DNA"/>
</dbReference>